<evidence type="ECO:0000313" key="3">
    <source>
        <dbReference type="Proteomes" id="UP000199249"/>
    </source>
</evidence>
<proteinExistence type="predicted"/>
<evidence type="ECO:0000256" key="1">
    <source>
        <dbReference type="SAM" id="Phobius"/>
    </source>
</evidence>
<dbReference type="RefSeq" id="WP_262490457.1">
    <property type="nucleotide sequence ID" value="NZ_FNOV01000015.1"/>
</dbReference>
<organism evidence="2 3">
    <name type="scientific">Hymenobacter psychrophilus</name>
    <dbReference type="NCBI Taxonomy" id="651662"/>
    <lineage>
        <taxon>Bacteria</taxon>
        <taxon>Pseudomonadati</taxon>
        <taxon>Bacteroidota</taxon>
        <taxon>Cytophagia</taxon>
        <taxon>Cytophagales</taxon>
        <taxon>Hymenobacteraceae</taxon>
        <taxon>Hymenobacter</taxon>
    </lineage>
</organism>
<keyword evidence="1" id="KW-0472">Membrane</keyword>
<reference evidence="3" key="1">
    <citation type="submission" date="2016-10" db="EMBL/GenBank/DDBJ databases">
        <authorList>
            <person name="Varghese N."/>
            <person name="Submissions S."/>
        </authorList>
    </citation>
    <scope>NUCLEOTIDE SEQUENCE [LARGE SCALE GENOMIC DNA]</scope>
    <source>
        <strain evidence="3">CGMCC 1.8975</strain>
    </source>
</reference>
<keyword evidence="1" id="KW-1133">Transmembrane helix</keyword>
<dbReference type="AlphaFoldDB" id="A0A1H3N4T0"/>
<feature type="transmembrane region" description="Helical" evidence="1">
    <location>
        <begin position="12"/>
        <end position="35"/>
    </location>
</feature>
<evidence type="ECO:0008006" key="4">
    <source>
        <dbReference type="Google" id="ProtNLM"/>
    </source>
</evidence>
<protein>
    <recommendedName>
        <fullName evidence="4">DUF2269 family protein</fullName>
    </recommendedName>
</protein>
<name>A0A1H3N4T0_9BACT</name>
<keyword evidence="3" id="KW-1185">Reference proteome</keyword>
<sequence>MLTPSLRKLMLTAHIAFSVGWLGAVAVFVIVHLLGDGLGHH</sequence>
<keyword evidence="1" id="KW-0812">Transmembrane</keyword>
<dbReference type="Proteomes" id="UP000199249">
    <property type="component" value="Unassembled WGS sequence"/>
</dbReference>
<gene>
    <name evidence="2" type="ORF">SAMN04488069_11542</name>
</gene>
<dbReference type="STRING" id="651662.SAMN04488069_11542"/>
<accession>A0A1H3N4T0</accession>
<dbReference type="EMBL" id="FNOV01000015">
    <property type="protein sequence ID" value="SDY83947.1"/>
    <property type="molecule type" value="Genomic_DNA"/>
</dbReference>
<evidence type="ECO:0000313" key="2">
    <source>
        <dbReference type="EMBL" id="SDY83947.1"/>
    </source>
</evidence>